<organism evidence="1 2">
    <name type="scientific">Psilocybe cubensis</name>
    <name type="common">Psychedelic mushroom</name>
    <name type="synonym">Stropharia cubensis</name>
    <dbReference type="NCBI Taxonomy" id="181762"/>
    <lineage>
        <taxon>Eukaryota</taxon>
        <taxon>Fungi</taxon>
        <taxon>Dikarya</taxon>
        <taxon>Basidiomycota</taxon>
        <taxon>Agaricomycotina</taxon>
        <taxon>Agaricomycetes</taxon>
        <taxon>Agaricomycetidae</taxon>
        <taxon>Agaricales</taxon>
        <taxon>Agaricineae</taxon>
        <taxon>Strophariaceae</taxon>
        <taxon>Psilocybe</taxon>
    </lineage>
</organism>
<evidence type="ECO:0000313" key="2">
    <source>
        <dbReference type="Proteomes" id="UP000664032"/>
    </source>
</evidence>
<comment type="caution">
    <text evidence="1">The sequence shown here is derived from an EMBL/GenBank/DDBJ whole genome shotgun (WGS) entry which is preliminary data.</text>
</comment>
<dbReference type="EMBL" id="JAFIQS020000002">
    <property type="protein sequence ID" value="KAH9485601.1"/>
    <property type="molecule type" value="Genomic_DNA"/>
</dbReference>
<keyword evidence="2" id="KW-1185">Reference proteome</keyword>
<evidence type="ECO:0000313" key="1">
    <source>
        <dbReference type="EMBL" id="KAH9485601.1"/>
    </source>
</evidence>
<proteinExistence type="predicted"/>
<reference evidence="1" key="1">
    <citation type="submission" date="2021-10" db="EMBL/GenBank/DDBJ databases">
        <title>Psilocybe cubensis genome.</title>
        <authorList>
            <person name="Mckernan K.J."/>
            <person name="Crawford S."/>
            <person name="Trippe A."/>
            <person name="Kane L.T."/>
            <person name="Mclaughlin S."/>
        </authorList>
    </citation>
    <scope>NUCLEOTIDE SEQUENCE</scope>
    <source>
        <strain evidence="1">MGC-MH-2018</strain>
    </source>
</reference>
<gene>
    <name evidence="1" type="ORF">JR316_0002511</name>
</gene>
<dbReference type="Proteomes" id="UP000664032">
    <property type="component" value="Unassembled WGS sequence"/>
</dbReference>
<name>A0ACB8HCD6_PSICU</name>
<protein>
    <submittedName>
        <fullName evidence="1">Uncharacterized protein</fullName>
    </submittedName>
</protein>
<accession>A0ACB8HCD6</accession>
<sequence length="1786" mass="200182">MANNDSNQEILEQDKGSESQQKSRLMKEPHSAPNSMNASNNISVRSSDLSTAQGVSEISKIDEEARIYAEKARSLMQNCLAQAAFKDLDHAIHLLRQVIKDQPFRVNALETLAHALCIRCAYKSQPIDLQESLDLYLKVNHNPPAEDPTPLVDVNHEYTDTLVEIAIKSLSNFTSSISSNSLDIIYSYLQTSLAVLRPREFPEHLWALHHLALAVYSRFQQSKSIDDLDNVILCLQRGFRCENGNPEHPRMRQLLGIVMIERYASLGDPSDLEKASNLLKNDSDITSVVFVVDNPPKEVETFHNLLKRIKDATLPDYDQAIHDLRQTILRMPVDHDDFPISLISLAALLISQSKGGSVGHYIDQAIILNKRALPLLPAEHNSRSSVILNLVVALQIRSEQKRQRHDLDYAILLLKNSLACIGTSQLDQPRFFHSLAVSLEMLFEHTDELACLDEAIVAYRQAIQCLDQSDEKRPTFVNDLATALQTRFRQVGERGDMEEVVLLRQESIELLPHFPFDPDRLALLVRLVAALQTLFRQTRKLEDLDKVISNLRSIIDYLPAFHEMRGEVTFHLADSLASRYQMTQQQEDLEEEILNHRKFLRLSGADDPNIPKCLNNLGCALSSRFHLSNQKKDLDEAIYSHRKALKHCPPLHPDRLSSLINLANSLERRFQHSGQRADLDEAISLNRIAESVENAPQSTRATVLNNLANALETLFAQTGHMEDLNQSIMLHRKALELRPKSDPDHASSLNNLGHVLHTRFKHNGQITDLDAAIQIQKDSLELHPPTHPNRPYSLDNLATALTERFQNTGISTDLEEAVLLHREALKLRTTSQFDRSLSLNNLAYTLQARFEVTSEQENLEEAIALHKAALELRSGNHPSRHMSLNNLANALMTLFDQVGRLDDLNEAIELHKQALERRAAPHPDRASSLMNLAGALGTHFTQTGQRRSLDEAIICYREALLIFPKSHPLRPMCLNNLANRLISSRSSEIFGQQDNIVEEVISLVAEALKLRSPPHPDWSLSVFHLSGLLEAQGENLPTVDQYNLLNKSVILCKSAIDLLPDQHVHRQAYVGRLAGLLNARFKISRQIEDIDKAILLQRQELLSQGPSHPDRVIFLTNLAGALQARFYYGADHNASDFQESVALNRQALDIYPFQHPGRFTCWANLGKVFHQAYTILGNPLHLEESLSSFALAMECPSRRPTSSFDTATLWSEIADKSHHDSALMAYSMALRCLTEMASFSLDVFKRQNILRSVSDGLARKAAQSAISRAHLDQAVMLLEEGRGVFWSQILRLRSPLDKLQIKAPELADKLKTVASELERGSYRSNVNIPDFESKISLEREASRFRRLDEDWRNCVEQARNLEGFEDFLKTPGLASLKAAALNTPIVFLLPNEQHSDCLILTSSGIHHLSLKDVSLKILRNLVDLVDYNAMRTTASRSLSNQTGVETSVEEVLNTVAEELDITRDRSAGAFSRRPRRTRPSPNAIFAYVLKILWFDVVKPVIDFLGFQKSDVDDLPILQWCPTGIFTFLPLHAAGCYNIDGTSNECASDFIISSYTPTATLLLPQEEPPLSNQPFKMLAVIDDGLPFAREELAKIRSQTSSDPESMVELGVANKPATIETICSILQTASIAHFACHGIQDQSSPLDSALLVGDGRLSLSKVMQFQPQNVSIAFLCACETGMGDSIIPDEAMSLGASLLFSGYRSVVATMCIMNLKGHALFRKMTDEDGPVISEAFYEYLFRGADGARASRPNIRKSARALHTAALKLRLSGVEFRRWVPFIHLGKGD</sequence>